<dbReference type="AlphaFoldDB" id="A0A0F9I8C1"/>
<accession>A0A0F9I8C1</accession>
<dbReference type="SUPFAM" id="SSF53335">
    <property type="entry name" value="S-adenosyl-L-methionine-dependent methyltransferases"/>
    <property type="match status" value="1"/>
</dbReference>
<evidence type="ECO:0000256" key="1">
    <source>
        <dbReference type="ARBA" id="ARBA00022679"/>
    </source>
</evidence>
<dbReference type="GO" id="GO:0016740">
    <property type="term" value="F:transferase activity"/>
    <property type="evidence" value="ECO:0007669"/>
    <property type="project" value="UniProtKB-KW"/>
</dbReference>
<evidence type="ECO:0000313" key="3">
    <source>
        <dbReference type="EMBL" id="KKM15909.1"/>
    </source>
</evidence>
<dbReference type="Gene3D" id="3.40.50.150">
    <property type="entry name" value="Vaccinia Virus protein VP39"/>
    <property type="match status" value="1"/>
</dbReference>
<dbReference type="InterPro" id="IPR029063">
    <property type="entry name" value="SAM-dependent_MTases_sf"/>
</dbReference>
<proteinExistence type="predicted"/>
<evidence type="ECO:0000259" key="2">
    <source>
        <dbReference type="Pfam" id="PF13649"/>
    </source>
</evidence>
<dbReference type="InterPro" id="IPR041698">
    <property type="entry name" value="Methyltransf_25"/>
</dbReference>
<reference evidence="3" key="1">
    <citation type="journal article" date="2015" name="Nature">
        <title>Complex archaea that bridge the gap between prokaryotes and eukaryotes.</title>
        <authorList>
            <person name="Spang A."/>
            <person name="Saw J.H."/>
            <person name="Jorgensen S.L."/>
            <person name="Zaremba-Niedzwiedzka K."/>
            <person name="Martijn J."/>
            <person name="Lind A.E."/>
            <person name="van Eijk R."/>
            <person name="Schleper C."/>
            <person name="Guy L."/>
            <person name="Ettema T.J."/>
        </authorList>
    </citation>
    <scope>NUCLEOTIDE SEQUENCE</scope>
</reference>
<keyword evidence="1" id="KW-0808">Transferase</keyword>
<gene>
    <name evidence="3" type="ORF">LCGC14_1691300</name>
</gene>
<organism evidence="3">
    <name type="scientific">marine sediment metagenome</name>
    <dbReference type="NCBI Taxonomy" id="412755"/>
    <lineage>
        <taxon>unclassified sequences</taxon>
        <taxon>metagenomes</taxon>
        <taxon>ecological metagenomes</taxon>
    </lineage>
</organism>
<name>A0A0F9I8C1_9ZZZZ</name>
<dbReference type="CDD" id="cd02440">
    <property type="entry name" value="AdoMet_MTases"/>
    <property type="match status" value="1"/>
</dbReference>
<comment type="caution">
    <text evidence="3">The sequence shown here is derived from an EMBL/GenBank/DDBJ whole genome shotgun (WGS) entry which is preliminary data.</text>
</comment>
<sequence length="289" mass="32370">MSRVTSLLDLVRRSGAVAPWQHGDNIPWHQPDFSDRMLREHLSQDHDAASRRSETIDAHIDWIHDHLLKGHAAKILDLGCGPGLYTSRLAQRGHECVGIDYSPASIAYATDHARAHNLRCNYVHEDIRLAEYGTGFDLVMLIFGEFNVFRPSDAREILRKAHRALTEGGLLLLEPHTFAAVRAIGTQGSHWYSRERGLFSDRSHLCLQEHTWDSATNTATIRYFIVDAPSGDVSGYAQTFQAYTNAEYCSLLVDYEFDDVELIPGLADASGDSTDGLIAVVARRREPSR</sequence>
<dbReference type="Pfam" id="PF13649">
    <property type="entry name" value="Methyltransf_25"/>
    <property type="match status" value="1"/>
</dbReference>
<feature type="domain" description="Methyltransferase" evidence="2">
    <location>
        <begin position="75"/>
        <end position="169"/>
    </location>
</feature>
<protein>
    <recommendedName>
        <fullName evidence="2">Methyltransferase domain-containing protein</fullName>
    </recommendedName>
</protein>
<dbReference type="Gene3D" id="2.20.25.110">
    <property type="entry name" value="S-adenosyl-L-methionine-dependent methyltransferases"/>
    <property type="match status" value="1"/>
</dbReference>
<dbReference type="EMBL" id="LAZR01014797">
    <property type="protein sequence ID" value="KKM15909.1"/>
    <property type="molecule type" value="Genomic_DNA"/>
</dbReference>
<dbReference type="PANTHER" id="PTHR43861">
    <property type="entry name" value="TRANS-ACONITATE 2-METHYLTRANSFERASE-RELATED"/>
    <property type="match status" value="1"/>
</dbReference>